<sequence>MEFEFYYYLIFLATGVIAGFIDSIAGGGGIITIPVLLASGMPPHIALATNKLQGTFGSGMASFNFIRKGFIQWHEVTIGVWYTFIGAALGTYALLLLDASVLAKTIPLMLVAIFIYTLLSPKMGENDRHAYLGRHLFFLIFGLGIGFYDGFFGPGTGTFWTIALVALLGLNLKKATAQTKVMNFTSNVVSLAVFLYSGNVLLLVGLLMGIGQLIGAYVGSNMVIHKEVKFIRLFFLTMVALTLIKLIYGSYFS</sequence>
<name>A0A2D3WCH3_9BACT</name>
<dbReference type="InterPro" id="IPR002781">
    <property type="entry name" value="TM_pro_TauE-like"/>
</dbReference>
<feature type="transmembrane region" description="Helical" evidence="8">
    <location>
        <begin position="230"/>
        <end position="248"/>
    </location>
</feature>
<feature type="transmembrane region" description="Helical" evidence="8">
    <location>
        <begin position="76"/>
        <end position="95"/>
    </location>
</feature>
<reference evidence="9 10" key="1">
    <citation type="journal article" date="2017" name="Front. Microbiol.">
        <title>Comparative Genomic Analysis of the Class Epsilonproteobacteria and Proposed Reclassification to Epsilonbacteraeota (phyl. nov.).</title>
        <authorList>
            <person name="Waite D.W."/>
            <person name="Vanwonterghem I."/>
            <person name="Rinke C."/>
            <person name="Parks D.H."/>
            <person name="Zhang Y."/>
            <person name="Takai K."/>
            <person name="Sievert S.M."/>
            <person name="Simon J."/>
            <person name="Campbell B.J."/>
            <person name="Hanson T.E."/>
            <person name="Woyke T."/>
            <person name="Klotz M.G."/>
            <person name="Hugenholtz P."/>
        </authorList>
    </citation>
    <scope>NUCLEOTIDE SEQUENCE [LARGE SCALE GENOMIC DNA]</scope>
    <source>
        <strain evidence="9">UBA11420</strain>
    </source>
</reference>
<dbReference type="STRING" id="366522.GCA_001548055_01098"/>
<comment type="similarity">
    <text evidence="2 8">Belongs to the 4-toluene sulfonate uptake permease (TSUP) (TC 2.A.102) family.</text>
</comment>
<accession>A0A2D3WCH3</accession>
<dbReference type="PANTHER" id="PTHR30269:SF25">
    <property type="entry name" value="MEMBRANE TRANSPORTER PROTEIN-RELATED"/>
    <property type="match status" value="1"/>
</dbReference>
<dbReference type="AlphaFoldDB" id="A0A2D3WCH3"/>
<evidence type="ECO:0000256" key="1">
    <source>
        <dbReference type="ARBA" id="ARBA00004651"/>
    </source>
</evidence>
<proteinExistence type="inferred from homology"/>
<evidence type="ECO:0000256" key="6">
    <source>
        <dbReference type="ARBA" id="ARBA00022989"/>
    </source>
</evidence>
<keyword evidence="5 8" id="KW-0812">Transmembrane</keyword>
<comment type="caution">
    <text evidence="9">The sequence shown here is derived from an EMBL/GenBank/DDBJ whole genome shotgun (WGS) entry which is preliminary data.</text>
</comment>
<feature type="transmembrane region" description="Helical" evidence="8">
    <location>
        <begin position="154"/>
        <end position="172"/>
    </location>
</feature>
<protein>
    <recommendedName>
        <fullName evidence="8">Probable membrane transporter protein</fullName>
    </recommendedName>
</protein>
<evidence type="ECO:0000256" key="5">
    <source>
        <dbReference type="ARBA" id="ARBA00022692"/>
    </source>
</evidence>
<feature type="transmembrane region" description="Helical" evidence="8">
    <location>
        <begin position="101"/>
        <end position="119"/>
    </location>
</feature>
<evidence type="ECO:0000256" key="7">
    <source>
        <dbReference type="ARBA" id="ARBA00023136"/>
    </source>
</evidence>
<dbReference type="Pfam" id="PF01925">
    <property type="entry name" value="TauE"/>
    <property type="match status" value="1"/>
</dbReference>
<evidence type="ECO:0000256" key="4">
    <source>
        <dbReference type="ARBA" id="ARBA00022475"/>
    </source>
</evidence>
<evidence type="ECO:0000313" key="9">
    <source>
        <dbReference type="EMBL" id="DAB36780.1"/>
    </source>
</evidence>
<dbReference type="Proteomes" id="UP000231638">
    <property type="component" value="Unassembled WGS sequence"/>
</dbReference>
<keyword evidence="7 8" id="KW-0472">Membrane</keyword>
<feature type="transmembrane region" description="Helical" evidence="8">
    <location>
        <begin position="6"/>
        <end position="37"/>
    </location>
</feature>
<dbReference type="PANTHER" id="PTHR30269">
    <property type="entry name" value="TRANSMEMBRANE PROTEIN YFCA"/>
    <property type="match status" value="1"/>
</dbReference>
<comment type="subcellular location">
    <subcellularLocation>
        <location evidence="1 8">Cell membrane</location>
        <topology evidence="1 8">Multi-pass membrane protein</topology>
    </subcellularLocation>
</comment>
<gene>
    <name evidence="9" type="ORF">CFH80_03105</name>
</gene>
<organism evidence="9 10">
    <name type="scientific">Sulfurospirillum cavolei</name>
    <dbReference type="NCBI Taxonomy" id="366522"/>
    <lineage>
        <taxon>Bacteria</taxon>
        <taxon>Pseudomonadati</taxon>
        <taxon>Campylobacterota</taxon>
        <taxon>Epsilonproteobacteria</taxon>
        <taxon>Campylobacterales</taxon>
        <taxon>Sulfurospirillaceae</taxon>
        <taxon>Sulfurospirillum</taxon>
    </lineage>
</organism>
<evidence type="ECO:0000256" key="3">
    <source>
        <dbReference type="ARBA" id="ARBA00022448"/>
    </source>
</evidence>
<feature type="transmembrane region" description="Helical" evidence="8">
    <location>
        <begin position="193"/>
        <end position="218"/>
    </location>
</feature>
<keyword evidence="6 8" id="KW-1133">Transmembrane helix</keyword>
<keyword evidence="4 8" id="KW-1003">Cell membrane</keyword>
<feature type="transmembrane region" description="Helical" evidence="8">
    <location>
        <begin position="131"/>
        <end position="148"/>
    </location>
</feature>
<evidence type="ECO:0000256" key="2">
    <source>
        <dbReference type="ARBA" id="ARBA00009142"/>
    </source>
</evidence>
<evidence type="ECO:0000313" key="10">
    <source>
        <dbReference type="Proteomes" id="UP000231638"/>
    </source>
</evidence>
<keyword evidence="3" id="KW-0813">Transport</keyword>
<dbReference type="EMBL" id="DLUG01000083">
    <property type="protein sequence ID" value="DAB36780.1"/>
    <property type="molecule type" value="Genomic_DNA"/>
</dbReference>
<evidence type="ECO:0000256" key="8">
    <source>
        <dbReference type="RuleBase" id="RU363041"/>
    </source>
</evidence>
<dbReference type="InterPro" id="IPR052017">
    <property type="entry name" value="TSUP"/>
</dbReference>
<dbReference type="GO" id="GO:0005886">
    <property type="term" value="C:plasma membrane"/>
    <property type="evidence" value="ECO:0007669"/>
    <property type="project" value="UniProtKB-SubCell"/>
</dbReference>